<keyword evidence="3 8" id="KW-0547">Nucleotide-binding</keyword>
<dbReference type="GO" id="GO:0006220">
    <property type="term" value="P:pyrimidine nucleotide metabolic process"/>
    <property type="evidence" value="ECO:0007669"/>
    <property type="project" value="UniProtKB-UniRule"/>
</dbReference>
<dbReference type="NCBIfam" id="TIGR00017">
    <property type="entry name" value="cmk"/>
    <property type="match status" value="1"/>
</dbReference>
<evidence type="ECO:0000256" key="7">
    <source>
        <dbReference type="ARBA" id="ARBA00048478"/>
    </source>
</evidence>
<dbReference type="GO" id="GO:0036430">
    <property type="term" value="F:CMP kinase activity"/>
    <property type="evidence" value="ECO:0007669"/>
    <property type="project" value="RHEA"/>
</dbReference>
<evidence type="ECO:0000313" key="10">
    <source>
        <dbReference type="EMBL" id="QDF65211.1"/>
    </source>
</evidence>
<gene>
    <name evidence="8" type="primary">cmk</name>
    <name evidence="10" type="ORF">FIV53_02860</name>
</gene>
<dbReference type="CDD" id="cd02020">
    <property type="entry name" value="CMPK"/>
    <property type="match status" value="1"/>
</dbReference>
<reference evidence="10 11" key="1">
    <citation type="submission" date="2019-06" db="EMBL/GenBank/DDBJ databases">
        <title>Mycoplasma nasistruthionis sp. nov. str Ms03.</title>
        <authorList>
            <person name="Botes A."/>
        </authorList>
    </citation>
    <scope>NUCLEOTIDE SEQUENCE [LARGE SCALE GENOMIC DNA]</scope>
    <source>
        <strain evidence="10 11">Ms03</strain>
    </source>
</reference>
<keyword evidence="11" id="KW-1185">Reference proteome</keyword>
<feature type="binding site" evidence="8">
    <location>
        <begin position="9"/>
        <end position="17"/>
    </location>
    <ligand>
        <name>ATP</name>
        <dbReference type="ChEBI" id="CHEBI:30616"/>
    </ligand>
</feature>
<dbReference type="GO" id="GO:0005737">
    <property type="term" value="C:cytoplasm"/>
    <property type="evidence" value="ECO:0007669"/>
    <property type="project" value="UniProtKB-SubCell"/>
</dbReference>
<protein>
    <recommendedName>
        <fullName evidence="8">Cytidylate kinase</fullName>
        <shortName evidence="8">CK</shortName>
        <ecNumber evidence="8">2.7.4.25</ecNumber>
    </recommendedName>
    <alternativeName>
        <fullName evidence="8">Cytidine monophosphate kinase</fullName>
        <shortName evidence="8">CMP kinase</shortName>
    </alternativeName>
</protein>
<name>A0A4Y6I742_9MOLU</name>
<keyword evidence="5 8" id="KW-0067">ATP-binding</keyword>
<evidence type="ECO:0000313" key="11">
    <source>
        <dbReference type="Proteomes" id="UP000315201"/>
    </source>
</evidence>
<evidence type="ECO:0000256" key="3">
    <source>
        <dbReference type="ARBA" id="ARBA00022741"/>
    </source>
</evidence>
<keyword evidence="8" id="KW-0963">Cytoplasm</keyword>
<dbReference type="Pfam" id="PF02224">
    <property type="entry name" value="Cytidylate_kin"/>
    <property type="match status" value="1"/>
</dbReference>
<sequence length="226" mass="25841">MKVNIAIDGPSGAGKSTISKQIAQMLGYTFINSGSIYRAVAYQANKHGYLLEQNNDPVQMENILADCKIQLLPNDITMLNGEDISRQIRSEFISKITPIIAKIPRVREFVVDFIQKITLKDKGYIIDGRDTTYKIMPHAEVKVFLFADPQIRAKRRYEQLRAMNYDITLDEVIVETKLRDEQDFHRQLDPLQRTPDSVYIDSTSMEMEEVIDKILEIVKQKGGLSA</sequence>
<evidence type="ECO:0000256" key="5">
    <source>
        <dbReference type="ARBA" id="ARBA00022840"/>
    </source>
</evidence>
<comment type="catalytic activity">
    <reaction evidence="7 8">
        <text>CMP + ATP = CDP + ADP</text>
        <dbReference type="Rhea" id="RHEA:11600"/>
        <dbReference type="ChEBI" id="CHEBI:30616"/>
        <dbReference type="ChEBI" id="CHEBI:58069"/>
        <dbReference type="ChEBI" id="CHEBI:60377"/>
        <dbReference type="ChEBI" id="CHEBI:456216"/>
        <dbReference type="EC" id="2.7.4.25"/>
    </reaction>
</comment>
<dbReference type="RefSeq" id="WP_208664753.1">
    <property type="nucleotide sequence ID" value="NZ_CP041147.1"/>
</dbReference>
<organism evidence="10 11">
    <name type="scientific">Mycoplasma nasistruthionis</name>
    <dbReference type="NCBI Taxonomy" id="353852"/>
    <lineage>
        <taxon>Bacteria</taxon>
        <taxon>Bacillati</taxon>
        <taxon>Mycoplasmatota</taxon>
        <taxon>Mollicutes</taxon>
        <taxon>Mycoplasmataceae</taxon>
        <taxon>Mycoplasma</taxon>
    </lineage>
</organism>
<dbReference type="EMBL" id="CP041147">
    <property type="protein sequence ID" value="QDF65211.1"/>
    <property type="molecule type" value="Genomic_DNA"/>
</dbReference>
<evidence type="ECO:0000256" key="4">
    <source>
        <dbReference type="ARBA" id="ARBA00022777"/>
    </source>
</evidence>
<dbReference type="GO" id="GO:0005524">
    <property type="term" value="F:ATP binding"/>
    <property type="evidence" value="ECO:0007669"/>
    <property type="project" value="UniProtKB-UniRule"/>
</dbReference>
<accession>A0A4Y6I742</accession>
<dbReference type="InterPro" id="IPR011994">
    <property type="entry name" value="Cytidylate_kinase_dom"/>
</dbReference>
<dbReference type="SUPFAM" id="SSF52540">
    <property type="entry name" value="P-loop containing nucleoside triphosphate hydrolases"/>
    <property type="match status" value="1"/>
</dbReference>
<dbReference type="HAMAP" id="MF_00238">
    <property type="entry name" value="Cytidyl_kinase_type1"/>
    <property type="match status" value="1"/>
</dbReference>
<comment type="subcellular location">
    <subcellularLocation>
        <location evidence="8">Cytoplasm</location>
    </subcellularLocation>
</comment>
<evidence type="ECO:0000256" key="1">
    <source>
        <dbReference type="ARBA" id="ARBA00009427"/>
    </source>
</evidence>
<proteinExistence type="inferred from homology"/>
<comment type="similarity">
    <text evidence="1 8">Belongs to the cytidylate kinase family. Type 1 subfamily.</text>
</comment>
<evidence type="ECO:0000256" key="2">
    <source>
        <dbReference type="ARBA" id="ARBA00022679"/>
    </source>
</evidence>
<dbReference type="Gene3D" id="3.40.50.300">
    <property type="entry name" value="P-loop containing nucleotide triphosphate hydrolases"/>
    <property type="match status" value="1"/>
</dbReference>
<keyword evidence="2 8" id="KW-0808">Transferase</keyword>
<evidence type="ECO:0000259" key="9">
    <source>
        <dbReference type="Pfam" id="PF02224"/>
    </source>
</evidence>
<evidence type="ECO:0000256" key="8">
    <source>
        <dbReference type="HAMAP-Rule" id="MF_00238"/>
    </source>
</evidence>
<evidence type="ECO:0000256" key="6">
    <source>
        <dbReference type="ARBA" id="ARBA00047615"/>
    </source>
</evidence>
<feature type="domain" description="Cytidylate kinase" evidence="9">
    <location>
        <begin position="5"/>
        <end position="220"/>
    </location>
</feature>
<dbReference type="EC" id="2.7.4.25" evidence="8"/>
<dbReference type="AlphaFoldDB" id="A0A4Y6I742"/>
<dbReference type="InterPro" id="IPR003136">
    <property type="entry name" value="Cytidylate_kin"/>
</dbReference>
<dbReference type="InterPro" id="IPR027417">
    <property type="entry name" value="P-loop_NTPase"/>
</dbReference>
<comment type="catalytic activity">
    <reaction evidence="6 8">
        <text>dCMP + ATP = dCDP + ADP</text>
        <dbReference type="Rhea" id="RHEA:25094"/>
        <dbReference type="ChEBI" id="CHEBI:30616"/>
        <dbReference type="ChEBI" id="CHEBI:57566"/>
        <dbReference type="ChEBI" id="CHEBI:58593"/>
        <dbReference type="ChEBI" id="CHEBI:456216"/>
        <dbReference type="EC" id="2.7.4.25"/>
    </reaction>
</comment>
<keyword evidence="4 8" id="KW-0418">Kinase</keyword>
<dbReference type="GO" id="GO:0036431">
    <property type="term" value="F:dCMP kinase activity"/>
    <property type="evidence" value="ECO:0007669"/>
    <property type="project" value="InterPro"/>
</dbReference>
<dbReference type="Proteomes" id="UP000315201">
    <property type="component" value="Chromosome"/>
</dbReference>